<dbReference type="NCBIfam" id="TIGR02595">
    <property type="entry name" value="PEP_CTERM"/>
    <property type="match status" value="1"/>
</dbReference>
<dbReference type="EMBL" id="LAZR01000210">
    <property type="protein sequence ID" value="KKN81821.1"/>
    <property type="molecule type" value="Genomic_DNA"/>
</dbReference>
<gene>
    <name evidence="2" type="ORF">LCGC14_0315870</name>
</gene>
<organism evidence="2">
    <name type="scientific">marine sediment metagenome</name>
    <dbReference type="NCBI Taxonomy" id="412755"/>
    <lineage>
        <taxon>unclassified sequences</taxon>
        <taxon>metagenomes</taxon>
        <taxon>ecological metagenomes</taxon>
    </lineage>
</organism>
<proteinExistence type="predicted"/>
<protein>
    <recommendedName>
        <fullName evidence="1">Ice-binding protein C-terminal domain-containing protein</fullName>
    </recommendedName>
</protein>
<dbReference type="Gene3D" id="2.60.120.200">
    <property type="match status" value="1"/>
</dbReference>
<dbReference type="InterPro" id="IPR013424">
    <property type="entry name" value="Ice-binding_C"/>
</dbReference>
<dbReference type="InterPro" id="IPR013320">
    <property type="entry name" value="ConA-like_dom_sf"/>
</dbReference>
<comment type="caution">
    <text evidence="2">The sequence shown here is derived from an EMBL/GenBank/DDBJ whole genome shotgun (WGS) entry which is preliminary data.</text>
</comment>
<reference evidence="2" key="1">
    <citation type="journal article" date="2015" name="Nature">
        <title>Complex archaea that bridge the gap between prokaryotes and eukaryotes.</title>
        <authorList>
            <person name="Spang A."/>
            <person name="Saw J.H."/>
            <person name="Jorgensen S.L."/>
            <person name="Zaremba-Niedzwiedzka K."/>
            <person name="Martijn J."/>
            <person name="Lind A.E."/>
            <person name="van Eijk R."/>
            <person name="Schleper C."/>
            <person name="Guy L."/>
            <person name="Ettema T.J."/>
        </authorList>
    </citation>
    <scope>NUCLEOTIDE SEQUENCE</scope>
</reference>
<sequence length="288" mass="31299">MCDRNIFRLSATVMLAMAVVVVSTSPVFAVDPNGLVAYWPLDGSAVDQGPNSLDGTPLNGVGFGDGILGNGLHLDGADDYVNVTDAGAFPSIIGGLSQGSISVWFKFDRITTQWEIFPIFYMGDGVGGAGQTSAIIEIGHPQAGDTKLYWTTYRDDQQNEPTMCFDTNFNLSAGEWYQFTVVVSPSGNTGYLNGQELVDRDYNFADATSPEFLEDISVQQVTWIGRGFLAFSPADQYFPGEIDEVVIYDRPLSATEVLDYYNATVPEPASITLLLLGAGGLIRRRRRN</sequence>
<accession>A0A0F9W852</accession>
<evidence type="ECO:0000313" key="2">
    <source>
        <dbReference type="EMBL" id="KKN81821.1"/>
    </source>
</evidence>
<dbReference type="Pfam" id="PF07589">
    <property type="entry name" value="PEP-CTERM"/>
    <property type="match status" value="1"/>
</dbReference>
<feature type="domain" description="Ice-binding protein C-terminal" evidence="1">
    <location>
        <begin position="264"/>
        <end position="286"/>
    </location>
</feature>
<dbReference type="SUPFAM" id="SSF49899">
    <property type="entry name" value="Concanavalin A-like lectins/glucanases"/>
    <property type="match status" value="1"/>
</dbReference>
<evidence type="ECO:0000259" key="1">
    <source>
        <dbReference type="Pfam" id="PF07589"/>
    </source>
</evidence>
<dbReference type="Pfam" id="PF13385">
    <property type="entry name" value="Laminin_G_3"/>
    <property type="match status" value="1"/>
</dbReference>
<name>A0A0F9W852_9ZZZZ</name>
<dbReference type="AlphaFoldDB" id="A0A0F9W852"/>